<dbReference type="RefSeq" id="WP_118468523.1">
    <property type="nucleotide sequence ID" value="NZ_CABIZW010000001.1"/>
</dbReference>
<name>A0A412N0S9_9BACE</name>
<accession>A0A412N0S9</accession>
<dbReference type="InterPro" id="IPR016181">
    <property type="entry name" value="Acyl_CoA_acyltransferase"/>
</dbReference>
<evidence type="ECO:0000313" key="1">
    <source>
        <dbReference type="EMBL" id="RGT31419.1"/>
    </source>
</evidence>
<comment type="caution">
    <text evidence="1">The sequence shown here is derived from an EMBL/GenBank/DDBJ whole genome shotgun (WGS) entry which is preliminary data.</text>
</comment>
<keyword evidence="1" id="KW-0808">Transferase</keyword>
<dbReference type="EMBL" id="QRWP01000010">
    <property type="protein sequence ID" value="RGT31419.1"/>
    <property type="molecule type" value="Genomic_DNA"/>
</dbReference>
<proteinExistence type="predicted"/>
<gene>
    <name evidence="1" type="ORF">DWX38_11995</name>
</gene>
<dbReference type="Gene3D" id="3.40.630.30">
    <property type="match status" value="1"/>
</dbReference>
<evidence type="ECO:0000313" key="2">
    <source>
        <dbReference type="Proteomes" id="UP000285159"/>
    </source>
</evidence>
<protein>
    <submittedName>
        <fullName evidence="1">N-acetyltransferase</fullName>
    </submittedName>
</protein>
<organism evidence="1 2">
    <name type="scientific">Bacteroides clarus</name>
    <dbReference type="NCBI Taxonomy" id="626929"/>
    <lineage>
        <taxon>Bacteria</taxon>
        <taxon>Pseudomonadati</taxon>
        <taxon>Bacteroidota</taxon>
        <taxon>Bacteroidia</taxon>
        <taxon>Bacteroidales</taxon>
        <taxon>Bacteroidaceae</taxon>
        <taxon>Bacteroides</taxon>
    </lineage>
</organism>
<sequence length="167" mass="19273">MYSLETICHTNIKKSRLFDIIRIKSSAWKYPLEEQLQWIDKNITSSDIHCILKSDNIDVAYLNLIDINLIIDNSLYKGYGIGNVCSKAKGQGYGSALMENVNLYIKQCARVGMLFCKNDLLSFYARFGWIEVPQARLQISMNFANANIMVYNCPNDFHCLKFRGLYF</sequence>
<dbReference type="SUPFAM" id="SSF55729">
    <property type="entry name" value="Acyl-CoA N-acyltransferases (Nat)"/>
    <property type="match status" value="1"/>
</dbReference>
<dbReference type="AlphaFoldDB" id="A0A412N0S9"/>
<dbReference type="Proteomes" id="UP000285159">
    <property type="component" value="Unassembled WGS sequence"/>
</dbReference>
<reference evidence="1 2" key="1">
    <citation type="submission" date="2018-08" db="EMBL/GenBank/DDBJ databases">
        <title>A genome reference for cultivated species of the human gut microbiota.</title>
        <authorList>
            <person name="Zou Y."/>
            <person name="Xue W."/>
            <person name="Luo G."/>
        </authorList>
    </citation>
    <scope>NUCLEOTIDE SEQUENCE [LARGE SCALE GENOMIC DNA]</scope>
    <source>
        <strain evidence="1 2">AF19-1AC</strain>
    </source>
</reference>
<dbReference type="GO" id="GO:0016740">
    <property type="term" value="F:transferase activity"/>
    <property type="evidence" value="ECO:0007669"/>
    <property type="project" value="UniProtKB-KW"/>
</dbReference>